<dbReference type="InterPro" id="IPR053193">
    <property type="entry name" value="MetalloPDE_YfcE-like"/>
</dbReference>
<gene>
    <name evidence="3" type="ORF">SAMN04487949_0530</name>
</gene>
<evidence type="ECO:0000256" key="1">
    <source>
        <dbReference type="RuleBase" id="RU362039"/>
    </source>
</evidence>
<keyword evidence="1" id="KW-0479">Metal-binding</keyword>
<dbReference type="Pfam" id="PF12850">
    <property type="entry name" value="Metallophos_2"/>
    <property type="match status" value="1"/>
</dbReference>
<evidence type="ECO:0000313" key="3">
    <source>
        <dbReference type="EMBL" id="SDM02136.1"/>
    </source>
</evidence>
<dbReference type="PANTHER" id="PTHR43165">
    <property type="entry name" value="METALLOPHOSPHOESTERASE"/>
    <property type="match status" value="1"/>
</dbReference>
<dbReference type="Gene3D" id="3.60.21.10">
    <property type="match status" value="1"/>
</dbReference>
<keyword evidence="4" id="KW-1185">Reference proteome</keyword>
<dbReference type="CDD" id="cd00841">
    <property type="entry name" value="MPP_YfcE"/>
    <property type="match status" value="1"/>
</dbReference>
<dbReference type="Proteomes" id="UP000199451">
    <property type="component" value="Unassembled WGS sequence"/>
</dbReference>
<dbReference type="InterPro" id="IPR024654">
    <property type="entry name" value="Calcineurin-like_PHP_lpxH"/>
</dbReference>
<dbReference type="InterPro" id="IPR041802">
    <property type="entry name" value="MPP_YfcE"/>
</dbReference>
<dbReference type="GO" id="GO:0016787">
    <property type="term" value="F:hydrolase activity"/>
    <property type="evidence" value="ECO:0007669"/>
    <property type="project" value="UniProtKB-UniRule"/>
</dbReference>
<dbReference type="NCBIfam" id="TIGR00040">
    <property type="entry name" value="yfcE"/>
    <property type="match status" value="1"/>
</dbReference>
<accession>A0A1G9PTQ0</accession>
<dbReference type="OrthoDB" id="9959at2157"/>
<sequence length="163" mass="17447">MLVGLCSDTHDNLDLVNAAVDYFTEQDVDAVVHCGDIVAPFSATPFDADFEFYAARGNNDGEWALANVVDDFGTYLGEFGALELDGVDVAVYHGTSEGIVDALVASGDYDYVVRGHTHQRVHEERDGTVHVNPGGLPISGADDDYSVATLDTETGDIDFQKIG</sequence>
<dbReference type="RefSeq" id="WP_089693804.1">
    <property type="nucleotide sequence ID" value="NZ_FNHL01000001.1"/>
</dbReference>
<dbReference type="AlphaFoldDB" id="A0A1G9PTQ0"/>
<dbReference type="PANTHER" id="PTHR43165:SF1">
    <property type="entry name" value="PHOSPHODIESTERASE MJ0936"/>
    <property type="match status" value="1"/>
</dbReference>
<dbReference type="EMBL" id="FNHL01000001">
    <property type="protein sequence ID" value="SDM02136.1"/>
    <property type="molecule type" value="Genomic_DNA"/>
</dbReference>
<dbReference type="STRING" id="660521.SAMN04487949_0530"/>
<feature type="domain" description="Calcineurin-like phosphoesterase" evidence="2">
    <location>
        <begin position="1"/>
        <end position="154"/>
    </location>
</feature>
<evidence type="ECO:0000313" key="4">
    <source>
        <dbReference type="Proteomes" id="UP000199451"/>
    </source>
</evidence>
<dbReference type="InterPro" id="IPR000979">
    <property type="entry name" value="Phosphodiesterase_MJ0936/Vps29"/>
</dbReference>
<comment type="similarity">
    <text evidence="1">Belongs to the metallophosphoesterase superfamily. YfcE family.</text>
</comment>
<dbReference type="SUPFAM" id="SSF56300">
    <property type="entry name" value="Metallo-dependent phosphatases"/>
    <property type="match status" value="1"/>
</dbReference>
<dbReference type="EC" id="3.1.4.-" evidence="1"/>
<comment type="cofactor">
    <cofactor evidence="1">
        <name>a divalent metal cation</name>
        <dbReference type="ChEBI" id="CHEBI:60240"/>
    </cofactor>
</comment>
<evidence type="ECO:0000259" key="2">
    <source>
        <dbReference type="Pfam" id="PF12850"/>
    </source>
</evidence>
<protein>
    <recommendedName>
        <fullName evidence="1">Phosphoesterase</fullName>
        <ecNumber evidence="1">3.1.4.-</ecNumber>
    </recommendedName>
</protein>
<name>A0A1G9PTQ0_9EURY</name>
<organism evidence="3 4">
    <name type="scientific">Halogranum gelatinilyticum</name>
    <dbReference type="NCBI Taxonomy" id="660521"/>
    <lineage>
        <taxon>Archaea</taxon>
        <taxon>Methanobacteriati</taxon>
        <taxon>Methanobacteriota</taxon>
        <taxon>Stenosarchaea group</taxon>
        <taxon>Halobacteria</taxon>
        <taxon>Halobacteriales</taxon>
        <taxon>Haloferacaceae</taxon>
    </lineage>
</organism>
<proteinExistence type="inferred from homology"/>
<reference evidence="4" key="1">
    <citation type="submission" date="2016-10" db="EMBL/GenBank/DDBJ databases">
        <authorList>
            <person name="Varghese N."/>
            <person name="Submissions S."/>
        </authorList>
    </citation>
    <scope>NUCLEOTIDE SEQUENCE [LARGE SCALE GENOMIC DNA]</scope>
    <source>
        <strain evidence="4">CGMCC 1.10119</strain>
    </source>
</reference>
<dbReference type="InterPro" id="IPR029052">
    <property type="entry name" value="Metallo-depent_PP-like"/>
</dbReference>
<dbReference type="GO" id="GO:0046872">
    <property type="term" value="F:metal ion binding"/>
    <property type="evidence" value="ECO:0007669"/>
    <property type="project" value="UniProtKB-KW"/>
</dbReference>